<sequence>MASAETPCVDAHHESLYFPDGDVVLSAKNDDGSKLFFRVHKFILSLHSPVFKDMFSLPTPREDSVQRYDGVSQVVEMSDRPDDLASLLLALYQPTTLPYKRYNPDMPLLVKGILTLATKYQFDTMRDRIIEQIKYDWPTTLHEWDAIETYNKHFWTSLNSGDIVNREIIQLEPAAAIEIAMLFDIPSILPAAFLQLFRTHPHSHWDNSELPHGYRLNHARWNLVSRDSLLRLMHGTRLLHSAVKQVAESPYFGHDGCPQRCMTPLICGKFLERQFSILFRHSPNIEPFHALESLTAKISLSSELCPFCVGDIPNYLRKQRKMIWDKLPIYFNL</sequence>
<accession>A0A4Y7PHS1</accession>
<dbReference type="PROSITE" id="PS50097">
    <property type="entry name" value="BTB"/>
    <property type="match status" value="1"/>
</dbReference>
<keyword evidence="3" id="KW-1185">Reference proteome</keyword>
<dbReference type="VEuPathDB" id="FungiDB:BD410DRAFT_180950"/>
<evidence type="ECO:0000313" key="3">
    <source>
        <dbReference type="Proteomes" id="UP000294933"/>
    </source>
</evidence>
<feature type="domain" description="BTB" evidence="1">
    <location>
        <begin position="21"/>
        <end position="92"/>
    </location>
</feature>
<reference evidence="2 3" key="1">
    <citation type="submission" date="2018-06" db="EMBL/GenBank/DDBJ databases">
        <title>A transcriptomic atlas of mushroom development highlights an independent origin of complex multicellularity.</title>
        <authorList>
            <consortium name="DOE Joint Genome Institute"/>
            <person name="Krizsan K."/>
            <person name="Almasi E."/>
            <person name="Merenyi Z."/>
            <person name="Sahu N."/>
            <person name="Viragh M."/>
            <person name="Koszo T."/>
            <person name="Mondo S."/>
            <person name="Kiss B."/>
            <person name="Balint B."/>
            <person name="Kues U."/>
            <person name="Barry K."/>
            <person name="Hegedus J.C."/>
            <person name="Henrissat B."/>
            <person name="Johnson J."/>
            <person name="Lipzen A."/>
            <person name="Ohm R."/>
            <person name="Nagy I."/>
            <person name="Pangilinan J."/>
            <person name="Yan J."/>
            <person name="Xiong Y."/>
            <person name="Grigoriev I.V."/>
            <person name="Hibbett D.S."/>
            <person name="Nagy L.G."/>
        </authorList>
    </citation>
    <scope>NUCLEOTIDE SEQUENCE [LARGE SCALE GENOMIC DNA]</scope>
    <source>
        <strain evidence="2 3">SZMC22713</strain>
    </source>
</reference>
<dbReference type="Proteomes" id="UP000294933">
    <property type="component" value="Unassembled WGS sequence"/>
</dbReference>
<dbReference type="InterPro" id="IPR000210">
    <property type="entry name" value="BTB/POZ_dom"/>
</dbReference>
<name>A0A4Y7PHS1_9AGAM</name>
<dbReference type="STRING" id="50990.A0A4Y7PHS1"/>
<proteinExistence type="predicted"/>
<dbReference type="AlphaFoldDB" id="A0A4Y7PHS1"/>
<organism evidence="2 3">
    <name type="scientific">Rickenella mellea</name>
    <dbReference type="NCBI Taxonomy" id="50990"/>
    <lineage>
        <taxon>Eukaryota</taxon>
        <taxon>Fungi</taxon>
        <taxon>Dikarya</taxon>
        <taxon>Basidiomycota</taxon>
        <taxon>Agaricomycotina</taxon>
        <taxon>Agaricomycetes</taxon>
        <taxon>Hymenochaetales</taxon>
        <taxon>Rickenellaceae</taxon>
        <taxon>Rickenella</taxon>
    </lineage>
</organism>
<dbReference type="SMART" id="SM00225">
    <property type="entry name" value="BTB"/>
    <property type="match status" value="1"/>
</dbReference>
<dbReference type="Pfam" id="PF00651">
    <property type="entry name" value="BTB"/>
    <property type="match status" value="1"/>
</dbReference>
<dbReference type="InterPro" id="IPR011333">
    <property type="entry name" value="SKP1/BTB/POZ_sf"/>
</dbReference>
<protein>
    <recommendedName>
        <fullName evidence="1">BTB domain-containing protein</fullName>
    </recommendedName>
</protein>
<dbReference type="OrthoDB" id="3218112at2759"/>
<dbReference type="Gene3D" id="3.30.710.10">
    <property type="entry name" value="Potassium Channel Kv1.1, Chain A"/>
    <property type="match status" value="1"/>
</dbReference>
<dbReference type="EMBL" id="ML170318">
    <property type="protein sequence ID" value="TDL14656.1"/>
    <property type="molecule type" value="Genomic_DNA"/>
</dbReference>
<dbReference type="SUPFAM" id="SSF54695">
    <property type="entry name" value="POZ domain"/>
    <property type="match status" value="1"/>
</dbReference>
<gene>
    <name evidence="2" type="ORF">BD410DRAFT_180950</name>
</gene>
<dbReference type="CDD" id="cd18186">
    <property type="entry name" value="BTB_POZ_ZBTB_KLHL-like"/>
    <property type="match status" value="1"/>
</dbReference>
<evidence type="ECO:0000259" key="1">
    <source>
        <dbReference type="PROSITE" id="PS50097"/>
    </source>
</evidence>
<evidence type="ECO:0000313" key="2">
    <source>
        <dbReference type="EMBL" id="TDL14656.1"/>
    </source>
</evidence>